<dbReference type="PROSITE" id="PS51257">
    <property type="entry name" value="PROKAR_LIPOPROTEIN"/>
    <property type="match status" value="1"/>
</dbReference>
<dbReference type="Gene3D" id="2.60.40.1240">
    <property type="match status" value="1"/>
</dbReference>
<name>A0A1W2FRT5_KIBAR</name>
<proteinExistence type="predicted"/>
<dbReference type="Proteomes" id="UP000192674">
    <property type="component" value="Unassembled WGS sequence"/>
</dbReference>
<evidence type="ECO:0000256" key="2">
    <source>
        <dbReference type="SAM" id="SignalP"/>
    </source>
</evidence>
<accession>A0A1W2FRT5</accession>
<evidence type="ECO:0000313" key="4">
    <source>
        <dbReference type="Proteomes" id="UP000192674"/>
    </source>
</evidence>
<keyword evidence="4" id="KW-1185">Reference proteome</keyword>
<keyword evidence="1 2" id="KW-0732">Signal</keyword>
<organism evidence="3 4">
    <name type="scientific">Kibdelosporangium aridum</name>
    <dbReference type="NCBI Taxonomy" id="2030"/>
    <lineage>
        <taxon>Bacteria</taxon>
        <taxon>Bacillati</taxon>
        <taxon>Actinomycetota</taxon>
        <taxon>Actinomycetes</taxon>
        <taxon>Pseudonocardiales</taxon>
        <taxon>Pseudonocardiaceae</taxon>
        <taxon>Kibdelosporangium</taxon>
    </lineage>
</organism>
<evidence type="ECO:0000313" key="3">
    <source>
        <dbReference type="EMBL" id="SMD24328.1"/>
    </source>
</evidence>
<dbReference type="EMBL" id="FWXV01000010">
    <property type="protein sequence ID" value="SMD24328.1"/>
    <property type="molecule type" value="Genomic_DNA"/>
</dbReference>
<evidence type="ECO:0008006" key="5">
    <source>
        <dbReference type="Google" id="ProtNLM"/>
    </source>
</evidence>
<dbReference type="AlphaFoldDB" id="A0A1W2FRT5"/>
<evidence type="ECO:0000256" key="1">
    <source>
        <dbReference type="ARBA" id="ARBA00022729"/>
    </source>
</evidence>
<reference evidence="3 4" key="1">
    <citation type="submission" date="2017-04" db="EMBL/GenBank/DDBJ databases">
        <authorList>
            <person name="Afonso C.L."/>
            <person name="Miller P.J."/>
            <person name="Scott M.A."/>
            <person name="Spackman E."/>
            <person name="Goraichik I."/>
            <person name="Dimitrov K.M."/>
            <person name="Suarez D.L."/>
            <person name="Swayne D.E."/>
        </authorList>
    </citation>
    <scope>NUCLEOTIDE SEQUENCE [LARGE SCALE GENOMIC DNA]</scope>
    <source>
        <strain evidence="3 4">DSM 43828</strain>
    </source>
</reference>
<dbReference type="RefSeq" id="WP_051896904.1">
    <property type="nucleotide sequence ID" value="NZ_FWXV01000010.1"/>
</dbReference>
<feature type="signal peptide" evidence="2">
    <location>
        <begin position="1"/>
        <end position="22"/>
    </location>
</feature>
<gene>
    <name evidence="3" type="ORF">SAMN05661093_08429</name>
</gene>
<protein>
    <recommendedName>
        <fullName evidence="5">DUF4352 domain-containing protein</fullName>
    </recommendedName>
</protein>
<dbReference type="OrthoDB" id="3686846at2"/>
<dbReference type="InterPro" id="IPR029050">
    <property type="entry name" value="Immunoprotect_excell_Ig-like"/>
</dbReference>
<feature type="chain" id="PRO_5039127630" description="DUF4352 domain-containing protein" evidence="2">
    <location>
        <begin position="23"/>
        <end position="183"/>
    </location>
</feature>
<sequence>MRPVRLAVAACVLGALVTGCDAGVMTSAAATGVSPAAAPPRAVAPPVAIADRPAKFGERRAAGESLMVTVLAPKAFVPGETAYPRVPRAVAFEVAVENQGTRSYRPTQLVVRATDPDGNAVVPVVDKAQGYDGNVGADIEVSPGKSVRLTFAFAVPAEATDLRVIVQPDIATAGDRAEFEGTV</sequence>